<organism evidence="1 2">
    <name type="scientific">Methylobrevis pamukkalensis</name>
    <dbReference type="NCBI Taxonomy" id="1439726"/>
    <lineage>
        <taxon>Bacteria</taxon>
        <taxon>Pseudomonadati</taxon>
        <taxon>Pseudomonadota</taxon>
        <taxon>Alphaproteobacteria</taxon>
        <taxon>Hyphomicrobiales</taxon>
        <taxon>Pleomorphomonadaceae</taxon>
        <taxon>Methylobrevis</taxon>
    </lineage>
</organism>
<proteinExistence type="predicted"/>
<sequence length="302" mass="33346">MHHVRHDVIEQALVVGDDDEGALRRPQGVHAVRDHLQRVDVETGIGLVEDAELGLEQRHLHDLVALLLTAGKADVERALQHLGRDVEPARGLLDEAHEVRRRDLALAARLALGVEGRLQEGHGGDARDLDRILEGEEEARRRALVRPHLQDRLAVEQDVAFGDLIVVLARQDIGQGRLAGAVRAHDGMDLAGLHDEVDALQDLGAVFGDAGMQVLDLEHGLLSVQWSRRARRRRACAFRFIVMVRAGGPSSTFACCGRTGDREREFVDAPPLRTMTRWTTLPPTPRIRLSRPGPAVSRCDRA</sequence>
<accession>A0A1E3H4L2</accession>
<dbReference type="AlphaFoldDB" id="A0A1E3H4L2"/>
<dbReference type="Proteomes" id="UP000094622">
    <property type="component" value="Unassembled WGS sequence"/>
</dbReference>
<keyword evidence="2" id="KW-1185">Reference proteome</keyword>
<protein>
    <submittedName>
        <fullName evidence="1">Uncharacterized protein</fullName>
    </submittedName>
</protein>
<reference evidence="1 2" key="1">
    <citation type="submission" date="2016-07" db="EMBL/GenBank/DDBJ databases">
        <title>Draft Genome Sequence of Methylobrevis pamukkalensis PK2.</title>
        <authorList>
            <person name="Vasilenko O.V."/>
            <person name="Doronina N.V."/>
            <person name="Shmareva M.N."/>
            <person name="Tarlachkov S.V."/>
            <person name="Mustakhimov I."/>
            <person name="Trotsenko Y.A."/>
        </authorList>
    </citation>
    <scope>NUCLEOTIDE SEQUENCE [LARGE SCALE GENOMIC DNA]</scope>
    <source>
        <strain evidence="1 2">PK2</strain>
    </source>
</reference>
<dbReference type="AntiFam" id="ANF00095">
    <property type="entry name" value="Shadow ORF (opposite ABC transporters)"/>
</dbReference>
<name>A0A1E3H4L2_9HYPH</name>
<gene>
    <name evidence="1" type="ORF">A6302_01449</name>
</gene>
<dbReference type="EMBL" id="MCRJ01000026">
    <property type="protein sequence ID" value="ODN71252.1"/>
    <property type="molecule type" value="Genomic_DNA"/>
</dbReference>
<evidence type="ECO:0000313" key="1">
    <source>
        <dbReference type="EMBL" id="ODN71252.1"/>
    </source>
</evidence>
<comment type="caution">
    <text evidence="1">The sequence shown here is derived from an EMBL/GenBank/DDBJ whole genome shotgun (WGS) entry which is preliminary data.</text>
</comment>
<evidence type="ECO:0000313" key="2">
    <source>
        <dbReference type="Proteomes" id="UP000094622"/>
    </source>
</evidence>